<keyword evidence="4" id="KW-0645">Protease</keyword>
<evidence type="ECO:0000256" key="4">
    <source>
        <dbReference type="ARBA" id="ARBA00022670"/>
    </source>
</evidence>
<keyword evidence="15" id="KW-1185">Reference proteome</keyword>
<accession>A0A914W889</accession>
<dbReference type="Pfam" id="PF00246">
    <property type="entry name" value="Peptidase_M14"/>
    <property type="match status" value="1"/>
</dbReference>
<reference evidence="16" key="1">
    <citation type="submission" date="2022-11" db="UniProtKB">
        <authorList>
            <consortium name="WormBaseParasite"/>
        </authorList>
    </citation>
    <scope>IDENTIFICATION</scope>
</reference>
<evidence type="ECO:0000256" key="9">
    <source>
        <dbReference type="ARBA" id="ARBA00023049"/>
    </source>
</evidence>
<feature type="active site" description="Proton donor/acceptor" evidence="12">
    <location>
        <position position="352"/>
    </location>
</feature>
<dbReference type="Proteomes" id="UP000887566">
    <property type="component" value="Unplaced"/>
</dbReference>
<name>A0A914W889_9BILA</name>
<evidence type="ECO:0000256" key="12">
    <source>
        <dbReference type="PROSITE-ProRule" id="PRU01379"/>
    </source>
</evidence>
<comment type="cofactor">
    <cofactor evidence="1">
        <name>Zn(2+)</name>
        <dbReference type="ChEBI" id="CHEBI:29105"/>
    </cofactor>
</comment>
<evidence type="ECO:0000256" key="13">
    <source>
        <dbReference type="SAM" id="SignalP"/>
    </source>
</evidence>
<dbReference type="GO" id="GO:0008270">
    <property type="term" value="F:zinc ion binding"/>
    <property type="evidence" value="ECO:0007669"/>
    <property type="project" value="InterPro"/>
</dbReference>
<keyword evidence="6 13" id="KW-0732">Signal</keyword>
<keyword evidence="3" id="KW-0121">Carboxypeptidase</keyword>
<sequence length="398" mass="44569">MVQIQSLLVLTLIATALGYKRYDGYKVLQVKPQNEDQVRALVKTNQVLGFEVDFWRDARAVGRNCDFMIPPEKESLVMDFLAYFGITPKVVVNDVSVMIDRSMKEQQEKPEIDWKAVKADPNQFPLDQYHTHDDIGTPKPNKNALWIDAGVHAREWIADATALYTISQLVNGYSTKFKTLLDTIDIIIAPSVNPDGYEYSRLTDRNWRKTRSGPRQGCYGVDANRNWSFHWGESGVSTNPCSDVYDGPSPFTEKNTQNMKAYLDANNKTIKGMITLHSYGEDWTYPWSYKTNTYPPDVNDLKALALQAAAAIQAIHGTKYLVGNTADSLTPAAGGSDDYSKSIGIKWVYTVELRPGDGDTANDHQYGFNLPAEFIIPTAEETFPGLMVVANRIMTGPN</sequence>
<evidence type="ECO:0000256" key="6">
    <source>
        <dbReference type="ARBA" id="ARBA00022729"/>
    </source>
</evidence>
<evidence type="ECO:0000256" key="2">
    <source>
        <dbReference type="ARBA" id="ARBA00005988"/>
    </source>
</evidence>
<feature type="domain" description="Peptidase M14" evidence="14">
    <location>
        <begin position="91"/>
        <end position="393"/>
    </location>
</feature>
<dbReference type="InterPro" id="IPR003146">
    <property type="entry name" value="M14A_act_pep"/>
</dbReference>
<dbReference type="InterPro" id="IPR000834">
    <property type="entry name" value="Peptidase_M14"/>
</dbReference>
<dbReference type="PRINTS" id="PR00765">
    <property type="entry name" value="CRBOXYPTASEA"/>
</dbReference>
<evidence type="ECO:0000256" key="1">
    <source>
        <dbReference type="ARBA" id="ARBA00001947"/>
    </source>
</evidence>
<keyword evidence="9" id="KW-0482">Metalloprotease</keyword>
<keyword evidence="7" id="KW-0378">Hydrolase</keyword>
<dbReference type="PROSITE" id="PS52035">
    <property type="entry name" value="PEPTIDASE_M14"/>
    <property type="match status" value="1"/>
</dbReference>
<evidence type="ECO:0000256" key="10">
    <source>
        <dbReference type="ARBA" id="ARBA00023157"/>
    </source>
</evidence>
<dbReference type="Gene3D" id="3.30.70.340">
    <property type="entry name" value="Metallocarboxypeptidase-like"/>
    <property type="match status" value="1"/>
</dbReference>
<dbReference type="SUPFAM" id="SSF54897">
    <property type="entry name" value="Protease propeptides/inhibitors"/>
    <property type="match status" value="1"/>
</dbReference>
<evidence type="ECO:0000256" key="8">
    <source>
        <dbReference type="ARBA" id="ARBA00022833"/>
    </source>
</evidence>
<dbReference type="GO" id="GO:0006508">
    <property type="term" value="P:proteolysis"/>
    <property type="evidence" value="ECO:0007669"/>
    <property type="project" value="UniProtKB-KW"/>
</dbReference>
<dbReference type="PANTHER" id="PTHR11705:SF91">
    <property type="entry name" value="FI01817P-RELATED"/>
    <property type="match status" value="1"/>
</dbReference>
<feature type="chain" id="PRO_5037160903" description="Zinc carboxypeptidase A 1" evidence="13">
    <location>
        <begin position="19"/>
        <end position="398"/>
    </location>
</feature>
<dbReference type="WBParaSite" id="PSAMB.scaffold3297size18871.g20956.t1">
    <property type="protein sequence ID" value="PSAMB.scaffold3297size18871.g20956.t1"/>
    <property type="gene ID" value="PSAMB.scaffold3297size18871.g20956"/>
</dbReference>
<dbReference type="InterPro" id="IPR036990">
    <property type="entry name" value="M14A-like_propep"/>
</dbReference>
<dbReference type="Pfam" id="PF02244">
    <property type="entry name" value="Propep_M14"/>
    <property type="match status" value="1"/>
</dbReference>
<evidence type="ECO:0000313" key="16">
    <source>
        <dbReference type="WBParaSite" id="PSAMB.scaffold3297size18871.g20956.t1"/>
    </source>
</evidence>
<comment type="similarity">
    <text evidence="2 12">Belongs to the peptidase M14 family.</text>
</comment>
<evidence type="ECO:0000256" key="11">
    <source>
        <dbReference type="ARBA" id="ARBA00069039"/>
    </source>
</evidence>
<keyword evidence="10" id="KW-1015">Disulfide bond</keyword>
<evidence type="ECO:0000259" key="14">
    <source>
        <dbReference type="PROSITE" id="PS52035"/>
    </source>
</evidence>
<dbReference type="GO" id="GO:0005615">
    <property type="term" value="C:extracellular space"/>
    <property type="evidence" value="ECO:0007669"/>
    <property type="project" value="TreeGrafter"/>
</dbReference>
<evidence type="ECO:0000256" key="7">
    <source>
        <dbReference type="ARBA" id="ARBA00022801"/>
    </source>
</evidence>
<dbReference type="SMART" id="SM00631">
    <property type="entry name" value="Zn_pept"/>
    <property type="match status" value="1"/>
</dbReference>
<dbReference type="Gene3D" id="3.40.630.10">
    <property type="entry name" value="Zn peptidases"/>
    <property type="match status" value="1"/>
</dbReference>
<proteinExistence type="inferred from homology"/>
<dbReference type="PANTHER" id="PTHR11705">
    <property type="entry name" value="PROTEASE FAMILY M14 CARBOXYPEPTIDASE A,B"/>
    <property type="match status" value="1"/>
</dbReference>
<dbReference type="FunFam" id="3.40.630.10:FF:000084">
    <property type="entry name" value="Carboxypeptidase B2"/>
    <property type="match status" value="1"/>
</dbReference>
<organism evidence="15 16">
    <name type="scientific">Plectus sambesii</name>
    <dbReference type="NCBI Taxonomy" id="2011161"/>
    <lineage>
        <taxon>Eukaryota</taxon>
        <taxon>Metazoa</taxon>
        <taxon>Ecdysozoa</taxon>
        <taxon>Nematoda</taxon>
        <taxon>Chromadorea</taxon>
        <taxon>Plectida</taxon>
        <taxon>Plectina</taxon>
        <taxon>Plectoidea</taxon>
        <taxon>Plectidae</taxon>
        <taxon>Plectus</taxon>
    </lineage>
</organism>
<keyword evidence="5" id="KW-0479">Metal-binding</keyword>
<dbReference type="SUPFAM" id="SSF53187">
    <property type="entry name" value="Zn-dependent exopeptidases"/>
    <property type="match status" value="1"/>
</dbReference>
<evidence type="ECO:0000256" key="3">
    <source>
        <dbReference type="ARBA" id="ARBA00022645"/>
    </source>
</evidence>
<dbReference type="GO" id="GO:0004181">
    <property type="term" value="F:metallocarboxypeptidase activity"/>
    <property type="evidence" value="ECO:0007669"/>
    <property type="project" value="InterPro"/>
</dbReference>
<dbReference type="AlphaFoldDB" id="A0A914W889"/>
<keyword evidence="8" id="KW-0862">Zinc</keyword>
<protein>
    <recommendedName>
        <fullName evidence="11">Zinc carboxypeptidase A 1</fullName>
    </recommendedName>
</protein>
<feature type="signal peptide" evidence="13">
    <location>
        <begin position="1"/>
        <end position="18"/>
    </location>
</feature>
<dbReference type="FunFam" id="3.30.70.340:FF:000002">
    <property type="entry name" value="Carboxypeptidase A"/>
    <property type="match status" value="1"/>
</dbReference>
<evidence type="ECO:0000313" key="15">
    <source>
        <dbReference type="Proteomes" id="UP000887566"/>
    </source>
</evidence>
<evidence type="ECO:0000256" key="5">
    <source>
        <dbReference type="ARBA" id="ARBA00022723"/>
    </source>
</evidence>